<accession>A0A1G6JUT7</accession>
<evidence type="ECO:0000256" key="1">
    <source>
        <dbReference type="SAM" id="SignalP"/>
    </source>
</evidence>
<evidence type="ECO:0008006" key="4">
    <source>
        <dbReference type="Google" id="ProtNLM"/>
    </source>
</evidence>
<dbReference type="STRING" id="639004.SAMN04488239_101444"/>
<dbReference type="RefSeq" id="WP_093027214.1">
    <property type="nucleotide sequence ID" value="NZ_FMZV01000001.1"/>
</dbReference>
<feature type="signal peptide" evidence="1">
    <location>
        <begin position="1"/>
        <end position="21"/>
    </location>
</feature>
<keyword evidence="3" id="KW-1185">Reference proteome</keyword>
<dbReference type="InterPro" id="IPR046705">
    <property type="entry name" value="DUF6778"/>
</dbReference>
<dbReference type="AlphaFoldDB" id="A0A1G6JUT7"/>
<dbReference type="OrthoDB" id="7836640at2"/>
<dbReference type="Pfam" id="PF20569">
    <property type="entry name" value="DUF6778"/>
    <property type="match status" value="1"/>
</dbReference>
<dbReference type="Proteomes" id="UP000199628">
    <property type="component" value="Unassembled WGS sequence"/>
</dbReference>
<proteinExistence type="predicted"/>
<reference evidence="3" key="1">
    <citation type="submission" date="2016-10" db="EMBL/GenBank/DDBJ databases">
        <authorList>
            <person name="Varghese N."/>
            <person name="Submissions S."/>
        </authorList>
    </citation>
    <scope>NUCLEOTIDE SEQUENCE [LARGE SCALE GENOMIC DNA]</scope>
    <source>
        <strain evidence="3">CGMCC 1.9108</strain>
    </source>
</reference>
<organism evidence="2 3">
    <name type="scientific">Ruegeria marina</name>
    <dbReference type="NCBI Taxonomy" id="639004"/>
    <lineage>
        <taxon>Bacteria</taxon>
        <taxon>Pseudomonadati</taxon>
        <taxon>Pseudomonadota</taxon>
        <taxon>Alphaproteobacteria</taxon>
        <taxon>Rhodobacterales</taxon>
        <taxon>Roseobacteraceae</taxon>
        <taxon>Ruegeria</taxon>
    </lineage>
</organism>
<name>A0A1G6JUT7_9RHOB</name>
<sequence length="258" mass="27629">MKTMRMFLVAGLGLAVTACTAVDVPTRNAPFESLPNSVVSAPAGYDLIQPQAAARPQAATGQVVIPHEVTVARAASADAGALTIAPGQSPVRVNSVTVVVPRSLKVSERNSYLPRGDIVWREDPIGDRHAQVQKIVQDAMVRGVSALNGPVSVDLEIVVSRFHALTEKARYTTGGIHAITFDLVMKDSVTGAQLTPTRTIRADLEGFGGQQAINAEARGQTQKVRITDHLAWVIQQELTDPEGYENASLGFYQLLNQI</sequence>
<protein>
    <recommendedName>
        <fullName evidence="4">Lipoprotein</fullName>
    </recommendedName>
</protein>
<evidence type="ECO:0000313" key="2">
    <source>
        <dbReference type="EMBL" id="SDC22483.1"/>
    </source>
</evidence>
<evidence type="ECO:0000313" key="3">
    <source>
        <dbReference type="Proteomes" id="UP000199628"/>
    </source>
</evidence>
<feature type="chain" id="PRO_5011506137" description="Lipoprotein" evidence="1">
    <location>
        <begin position="22"/>
        <end position="258"/>
    </location>
</feature>
<gene>
    <name evidence="2" type="ORF">SAMN04488239_101444</name>
</gene>
<dbReference type="EMBL" id="FMZV01000001">
    <property type="protein sequence ID" value="SDC22483.1"/>
    <property type="molecule type" value="Genomic_DNA"/>
</dbReference>
<keyword evidence="1" id="KW-0732">Signal</keyword>
<dbReference type="PROSITE" id="PS51257">
    <property type="entry name" value="PROKAR_LIPOPROTEIN"/>
    <property type="match status" value="1"/>
</dbReference>